<dbReference type="RefSeq" id="WP_052766764.1">
    <property type="nucleotide sequence ID" value="NZ_CP015114.1"/>
</dbReference>
<name>A0A143P9Q3_9STAP</name>
<keyword evidence="6" id="KW-1185">Reference proteome</keyword>
<dbReference type="KEGG" id="scv:A4G25_03805"/>
<feature type="compositionally biased region" description="Basic and acidic residues" evidence="1">
    <location>
        <begin position="20"/>
        <end position="35"/>
    </location>
</feature>
<proteinExistence type="predicted"/>
<feature type="signal peptide" evidence="2">
    <location>
        <begin position="1"/>
        <end position="16"/>
    </location>
</feature>
<dbReference type="EMBL" id="CP068073">
    <property type="protein sequence ID" value="QQS83098.1"/>
    <property type="molecule type" value="Genomic_DNA"/>
</dbReference>
<sequence>MKKVLFLLLASFLVLAACGQKEESKSEDKKSESKKKDSKAKKGKEDKKKSDKKEMADNQQKENSDQQVYNSEQPTVQPDNTQQVEAPQQTNEQQPVQQEQNVQPTQQAPVNTARQQALNEGIDFDNPTPAQIERMRELSKQSPYGMQEPTLAGPME</sequence>
<feature type="compositionally biased region" description="Basic and acidic residues" evidence="1">
    <location>
        <begin position="43"/>
        <end position="64"/>
    </location>
</feature>
<dbReference type="GeneID" id="93726979"/>
<feature type="compositionally biased region" description="Polar residues" evidence="1">
    <location>
        <begin position="65"/>
        <end position="85"/>
    </location>
</feature>
<dbReference type="Proteomes" id="UP000293854">
    <property type="component" value="Unassembled WGS sequence"/>
</dbReference>
<gene>
    <name evidence="4" type="ORF">EIG99_11805</name>
    <name evidence="3" type="ORF">I6J05_01885</name>
</gene>
<evidence type="ECO:0000256" key="1">
    <source>
        <dbReference type="SAM" id="MobiDB-lite"/>
    </source>
</evidence>
<accession>A0A143P9Q3</accession>
<reference evidence="4 5" key="1">
    <citation type="submission" date="2018-11" db="EMBL/GenBank/DDBJ databases">
        <title>Genomic profiling of Staphylococcus species from a Poultry farm system in KwaZulu-Natal, South Africa.</title>
        <authorList>
            <person name="Amoako D.G."/>
            <person name="Somboro A.M."/>
            <person name="Abia A.L.K."/>
            <person name="Bester L.A."/>
            <person name="Essack S.Y."/>
        </authorList>
    </citation>
    <scope>NUCLEOTIDE SEQUENCE [LARGE SCALE GENOMIC DNA]</scope>
    <source>
        <strain evidence="4 5">SA11</strain>
    </source>
</reference>
<organism evidence="4 5">
    <name type="scientific">Staphylococcus condimenti</name>
    <dbReference type="NCBI Taxonomy" id="70255"/>
    <lineage>
        <taxon>Bacteria</taxon>
        <taxon>Bacillati</taxon>
        <taxon>Bacillota</taxon>
        <taxon>Bacilli</taxon>
        <taxon>Bacillales</taxon>
        <taxon>Staphylococcaceae</taxon>
        <taxon>Staphylococcus</taxon>
    </lineage>
</organism>
<feature type="chain" id="PRO_5044548767" evidence="2">
    <location>
        <begin position="17"/>
        <end position="156"/>
    </location>
</feature>
<evidence type="ECO:0000313" key="6">
    <source>
        <dbReference type="Proteomes" id="UP000595942"/>
    </source>
</evidence>
<protein>
    <submittedName>
        <fullName evidence="4">Uncharacterized protein</fullName>
    </submittedName>
</protein>
<evidence type="ECO:0000313" key="4">
    <source>
        <dbReference type="EMBL" id="RZI00329.1"/>
    </source>
</evidence>
<reference evidence="3 6" key="2">
    <citation type="submission" date="2021-01" db="EMBL/GenBank/DDBJ databases">
        <title>FDA dAtabase for Regulatory Grade micrObial Sequences (FDA-ARGOS): Supporting development and validation of Infectious Disease Dx tests.</title>
        <authorList>
            <person name="Sproer C."/>
            <person name="Gronow S."/>
            <person name="Severitt S."/>
            <person name="Schroder I."/>
            <person name="Tallon L."/>
            <person name="Sadzewicz L."/>
            <person name="Zhao X."/>
            <person name="Boylan J."/>
            <person name="Ott S."/>
            <person name="Bowen H."/>
            <person name="Vavikolanu K."/>
            <person name="Mehta A."/>
            <person name="Aluvathingal J."/>
            <person name="Nadendla S."/>
            <person name="Lowell S."/>
            <person name="Myers T."/>
            <person name="Yan Y."/>
            <person name="Sichtig H."/>
        </authorList>
    </citation>
    <scope>NUCLEOTIDE SEQUENCE [LARGE SCALE GENOMIC DNA]</scope>
    <source>
        <strain evidence="3 6">FDAARGOS_1148</strain>
    </source>
</reference>
<keyword evidence="2" id="KW-0732">Signal</keyword>
<dbReference type="OrthoDB" id="2414655at2"/>
<dbReference type="Proteomes" id="UP000595942">
    <property type="component" value="Chromosome"/>
</dbReference>
<evidence type="ECO:0000313" key="3">
    <source>
        <dbReference type="EMBL" id="QQS83098.1"/>
    </source>
</evidence>
<evidence type="ECO:0000256" key="2">
    <source>
        <dbReference type="SAM" id="SignalP"/>
    </source>
</evidence>
<feature type="compositionally biased region" description="Low complexity" evidence="1">
    <location>
        <begin position="86"/>
        <end position="109"/>
    </location>
</feature>
<dbReference type="PROSITE" id="PS51257">
    <property type="entry name" value="PROKAR_LIPOPROTEIN"/>
    <property type="match status" value="1"/>
</dbReference>
<feature type="region of interest" description="Disordered" evidence="1">
    <location>
        <begin position="17"/>
        <end position="156"/>
    </location>
</feature>
<dbReference type="AlphaFoldDB" id="A0A143P9Q3"/>
<dbReference type="EMBL" id="RQTE01000298">
    <property type="protein sequence ID" value="RZI00329.1"/>
    <property type="molecule type" value="Genomic_DNA"/>
</dbReference>
<evidence type="ECO:0000313" key="5">
    <source>
        <dbReference type="Proteomes" id="UP000293854"/>
    </source>
</evidence>